<reference evidence="2" key="1">
    <citation type="submission" date="2016-10" db="EMBL/GenBank/DDBJ databases">
        <title>Sequence of Gallionella enrichment culture.</title>
        <authorList>
            <person name="Poehlein A."/>
            <person name="Muehling M."/>
            <person name="Daniel R."/>
        </authorList>
    </citation>
    <scope>NUCLEOTIDE SEQUENCE</scope>
</reference>
<name>A0A1J5S4D2_9ZZZZ</name>
<sequence length="104" mass="11209">MGLLDLLFGGSKKAAYLKELYANGAIIIDVRNPDEFRSGHIKNSINIPLPTITQKISTIKQKKKPVIAVCLSGGRSSMAVTALKQAGIEAYNGGGWSSLEHKLR</sequence>
<organism evidence="2">
    <name type="scientific">mine drainage metagenome</name>
    <dbReference type="NCBI Taxonomy" id="410659"/>
    <lineage>
        <taxon>unclassified sequences</taxon>
        <taxon>metagenomes</taxon>
        <taxon>ecological metagenomes</taxon>
    </lineage>
</organism>
<dbReference type="AlphaFoldDB" id="A0A1J5S4D2"/>
<keyword evidence="2" id="KW-0808">Transferase</keyword>
<dbReference type="Pfam" id="PF00581">
    <property type="entry name" value="Rhodanese"/>
    <property type="match status" value="1"/>
</dbReference>
<dbReference type="Gene3D" id="3.40.250.10">
    <property type="entry name" value="Rhodanese-like domain"/>
    <property type="match status" value="1"/>
</dbReference>
<proteinExistence type="predicted"/>
<feature type="domain" description="Rhodanese" evidence="1">
    <location>
        <begin position="21"/>
        <end position="104"/>
    </location>
</feature>
<dbReference type="EMBL" id="MLJW01000070">
    <property type="protein sequence ID" value="OIR02922.1"/>
    <property type="molecule type" value="Genomic_DNA"/>
</dbReference>
<dbReference type="InterPro" id="IPR036873">
    <property type="entry name" value="Rhodanese-like_dom_sf"/>
</dbReference>
<dbReference type="GO" id="GO:0004792">
    <property type="term" value="F:thiosulfate-cyanide sulfurtransferase activity"/>
    <property type="evidence" value="ECO:0007669"/>
    <property type="project" value="UniProtKB-EC"/>
</dbReference>
<dbReference type="PANTHER" id="PTHR43031">
    <property type="entry name" value="FAD-DEPENDENT OXIDOREDUCTASE"/>
    <property type="match status" value="1"/>
</dbReference>
<dbReference type="InterPro" id="IPR001763">
    <property type="entry name" value="Rhodanese-like_dom"/>
</dbReference>
<protein>
    <submittedName>
        <fullName evidence="2">Thiosulfate sulfurtransferase PspE</fullName>
        <ecNumber evidence="2">2.8.1.1</ecNumber>
    </submittedName>
</protein>
<dbReference type="CDD" id="cd00158">
    <property type="entry name" value="RHOD"/>
    <property type="match status" value="1"/>
</dbReference>
<dbReference type="SMART" id="SM00450">
    <property type="entry name" value="RHOD"/>
    <property type="match status" value="1"/>
</dbReference>
<accession>A0A1J5S4D2</accession>
<dbReference type="PROSITE" id="PS50206">
    <property type="entry name" value="RHODANESE_3"/>
    <property type="match status" value="1"/>
</dbReference>
<dbReference type="PANTHER" id="PTHR43031:SF18">
    <property type="entry name" value="RHODANESE-RELATED SULFURTRANSFERASES"/>
    <property type="match status" value="1"/>
</dbReference>
<dbReference type="EC" id="2.8.1.1" evidence="2"/>
<comment type="caution">
    <text evidence="2">The sequence shown here is derived from an EMBL/GenBank/DDBJ whole genome shotgun (WGS) entry which is preliminary data.</text>
</comment>
<dbReference type="InterPro" id="IPR050229">
    <property type="entry name" value="GlpE_sulfurtransferase"/>
</dbReference>
<dbReference type="SUPFAM" id="SSF52821">
    <property type="entry name" value="Rhodanese/Cell cycle control phosphatase"/>
    <property type="match status" value="1"/>
</dbReference>
<evidence type="ECO:0000313" key="2">
    <source>
        <dbReference type="EMBL" id="OIR02922.1"/>
    </source>
</evidence>
<evidence type="ECO:0000259" key="1">
    <source>
        <dbReference type="PROSITE" id="PS50206"/>
    </source>
</evidence>
<gene>
    <name evidence="2" type="primary">pspE_5</name>
    <name evidence="2" type="ORF">GALL_149220</name>
</gene>